<keyword evidence="5" id="KW-0238">DNA-binding</keyword>
<dbReference type="SMART" id="SM00906">
    <property type="entry name" value="Fungal_trans"/>
    <property type="match status" value="1"/>
</dbReference>
<sequence length="938" mass="103299">MPKEAPPRSRTFITDVNYTKSYLYFLESRVAYLEKTLAEHGIQVRPSTAYEGEDLVVPPAEQRSKSAGDTVTPKLYDTQSSQESKPSIANAPVLKRKREDLSAPEGRNNPVFGNKEDAKPSTESKVPDLGMASVHGVPDSRHVGSTSGISFANVVFAAVRSSVPPSQADNRSSIGPEKAETPSVGAGTMRDSFFSLQAKAGVKQASLPDRELGEYLAELYFEHENPQLPILHRGDFMETLDRVYKSDEGSRTPKDLYTIFIVFAIGSGVNFGTQDDSGSSDDESSPFKRRTFKSIPAQPEEYHASAIVYLEKCLHASPSGDSMNGNLDELQAVLLLAGFAILRPVPPGLWYIVGAAMRLAIDLGLHYEDGTGIDAVGGTDMLVRRERMMKNGASNDSEILKLDAKERGRREWTRDLRRRLFWCCYVLDRLVSTCVNRPFAIPDSVITTELPSLLDDKYITKEGFLPAPENAPSYKYSARHYVRLRLLQSEIQQVLHHQQAKVARQMGHRTGDEYLHSNLPCPFLVQHNSFRSWRASIMRRLDEWKESAPAPEAIGVRFPVEFLELNYWQTVIMLYRQSLAVPEALARELNSPDDMASPSVASFDHEEDEEEMYCKVAEAGRKVLRIYRQLHRVRLVNYTYLATHTLFMAGVTFLYAIWHSPTVRSRLTLEEVDLTILAATSVLGDLIKNVLQPKPVVMHSTSRNTSQGHIPIASSNGQIHTGAEPNGLNTSLMIQDPRCSTNSIGAAPPPYPGNGPFAAIQPQQFPSTMPPSYPSVQNVMQVRQQVPAYSMAPPFSGAAQPQRQRSLQNGYPTPSEQDDQGAAQNHTRGQNFCVPSPTSRSDVTYDGNGTYADMTERICPGMVPFTTSGESAPGAFNYGVSSTAPMPNDAYPYSAFVDPSGAAGVGMGLGLPGDYEHGWSDGYGLDLVGGFFFGGNPS</sequence>
<reference evidence="10 11" key="1">
    <citation type="journal article" date="2016" name="Genome Biol. Evol.">
        <title>Divergent and convergent evolution of fungal pathogenicity.</title>
        <authorList>
            <person name="Shang Y."/>
            <person name="Xiao G."/>
            <person name="Zheng P."/>
            <person name="Cen K."/>
            <person name="Zhan S."/>
            <person name="Wang C."/>
        </authorList>
    </citation>
    <scope>NUCLEOTIDE SEQUENCE [LARGE SCALE GENOMIC DNA]</scope>
    <source>
        <strain evidence="10 11">ARSEF 7405</strain>
    </source>
</reference>
<dbReference type="GO" id="GO:0000981">
    <property type="term" value="F:DNA-binding transcription factor activity, RNA polymerase II-specific"/>
    <property type="evidence" value="ECO:0007669"/>
    <property type="project" value="TreeGrafter"/>
</dbReference>
<dbReference type="PANTHER" id="PTHR47782:SF1">
    <property type="entry name" value="PYRIMIDINE PATHWAY REGULATORY PROTEIN 1"/>
    <property type="match status" value="1"/>
</dbReference>
<feature type="region of interest" description="Disordered" evidence="8">
    <location>
        <begin position="700"/>
        <end position="719"/>
    </location>
</feature>
<comment type="caution">
    <text evidence="10">The sequence shown here is derived from an EMBL/GenBank/DDBJ whole genome shotgun (WGS) entry which is preliminary data.</text>
</comment>
<comment type="subcellular location">
    <subcellularLocation>
        <location evidence="1">Nucleus</location>
    </subcellularLocation>
</comment>
<dbReference type="VEuPathDB" id="FungiDB:AAP_04123"/>
<keyword evidence="2" id="KW-0479">Metal-binding</keyword>
<evidence type="ECO:0000259" key="9">
    <source>
        <dbReference type="SMART" id="SM00906"/>
    </source>
</evidence>
<keyword evidence="4" id="KW-0805">Transcription regulation</keyword>
<feature type="compositionally biased region" description="Polar residues" evidence="8">
    <location>
        <begin position="799"/>
        <end position="815"/>
    </location>
</feature>
<dbReference type="AlphaFoldDB" id="A0A167X8S5"/>
<evidence type="ECO:0000256" key="2">
    <source>
        <dbReference type="ARBA" id="ARBA00022723"/>
    </source>
</evidence>
<feature type="region of interest" description="Disordered" evidence="8">
    <location>
        <begin position="59"/>
        <end position="136"/>
    </location>
</feature>
<dbReference type="CDD" id="cd14723">
    <property type="entry name" value="ZIP_Ppr1"/>
    <property type="match status" value="1"/>
</dbReference>
<proteinExistence type="predicted"/>
<keyword evidence="11" id="KW-1185">Reference proteome</keyword>
<dbReference type="PANTHER" id="PTHR47782">
    <property type="entry name" value="ZN(II)2CYS6 TRANSCRIPTION FACTOR (EUROFUNG)-RELATED"/>
    <property type="match status" value="1"/>
</dbReference>
<keyword evidence="6" id="KW-0804">Transcription</keyword>
<feature type="domain" description="Xylanolytic transcriptional activator regulatory" evidence="9">
    <location>
        <begin position="349"/>
        <end position="457"/>
    </location>
</feature>
<dbReference type="GO" id="GO:0008270">
    <property type="term" value="F:zinc ion binding"/>
    <property type="evidence" value="ECO:0007669"/>
    <property type="project" value="InterPro"/>
</dbReference>
<dbReference type="GO" id="GO:0005634">
    <property type="term" value="C:nucleus"/>
    <property type="evidence" value="ECO:0007669"/>
    <property type="project" value="UniProtKB-SubCell"/>
</dbReference>
<dbReference type="EMBL" id="AZGZ01000019">
    <property type="protein sequence ID" value="KZZ89772.1"/>
    <property type="molecule type" value="Genomic_DNA"/>
</dbReference>
<feature type="region of interest" description="Disordered" evidence="8">
    <location>
        <begin position="791"/>
        <end position="841"/>
    </location>
</feature>
<keyword evidence="7" id="KW-0539">Nucleus</keyword>
<feature type="compositionally biased region" description="Basic and acidic residues" evidence="8">
    <location>
        <begin position="114"/>
        <end position="126"/>
    </location>
</feature>
<evidence type="ECO:0000256" key="1">
    <source>
        <dbReference type="ARBA" id="ARBA00004123"/>
    </source>
</evidence>
<feature type="compositionally biased region" description="Polar residues" evidence="8">
    <location>
        <begin position="77"/>
        <end position="87"/>
    </location>
</feature>
<keyword evidence="3" id="KW-0862">Zinc</keyword>
<dbReference type="InterPro" id="IPR007219">
    <property type="entry name" value="XnlR_reg_dom"/>
</dbReference>
<dbReference type="Proteomes" id="UP000242877">
    <property type="component" value="Unassembled WGS sequence"/>
</dbReference>
<evidence type="ECO:0000256" key="8">
    <source>
        <dbReference type="SAM" id="MobiDB-lite"/>
    </source>
</evidence>
<dbReference type="InterPro" id="IPR052202">
    <property type="entry name" value="Yeast_MetPath_Reg"/>
</dbReference>
<evidence type="ECO:0000256" key="5">
    <source>
        <dbReference type="ARBA" id="ARBA00023125"/>
    </source>
</evidence>
<evidence type="ECO:0000256" key="4">
    <source>
        <dbReference type="ARBA" id="ARBA00023015"/>
    </source>
</evidence>
<dbReference type="Pfam" id="PF04082">
    <property type="entry name" value="Fungal_trans"/>
    <property type="match status" value="1"/>
</dbReference>
<organism evidence="10 11">
    <name type="scientific">Ascosphaera apis ARSEF 7405</name>
    <dbReference type="NCBI Taxonomy" id="392613"/>
    <lineage>
        <taxon>Eukaryota</taxon>
        <taxon>Fungi</taxon>
        <taxon>Dikarya</taxon>
        <taxon>Ascomycota</taxon>
        <taxon>Pezizomycotina</taxon>
        <taxon>Eurotiomycetes</taxon>
        <taxon>Eurotiomycetidae</taxon>
        <taxon>Onygenales</taxon>
        <taxon>Ascosphaeraceae</taxon>
        <taxon>Ascosphaera</taxon>
    </lineage>
</organism>
<name>A0A167X8S5_9EURO</name>
<feature type="region of interest" description="Disordered" evidence="8">
    <location>
        <begin position="164"/>
        <end position="186"/>
    </location>
</feature>
<evidence type="ECO:0000256" key="7">
    <source>
        <dbReference type="ARBA" id="ARBA00023242"/>
    </source>
</evidence>
<dbReference type="CDD" id="cd12148">
    <property type="entry name" value="fungal_TF_MHR"/>
    <property type="match status" value="1"/>
</dbReference>
<dbReference type="GO" id="GO:0045944">
    <property type="term" value="P:positive regulation of transcription by RNA polymerase II"/>
    <property type="evidence" value="ECO:0007669"/>
    <property type="project" value="TreeGrafter"/>
</dbReference>
<dbReference type="GO" id="GO:0006351">
    <property type="term" value="P:DNA-templated transcription"/>
    <property type="evidence" value="ECO:0007669"/>
    <property type="project" value="InterPro"/>
</dbReference>
<dbReference type="GO" id="GO:0043565">
    <property type="term" value="F:sequence-specific DNA binding"/>
    <property type="evidence" value="ECO:0007669"/>
    <property type="project" value="TreeGrafter"/>
</dbReference>
<evidence type="ECO:0000256" key="3">
    <source>
        <dbReference type="ARBA" id="ARBA00022833"/>
    </source>
</evidence>
<dbReference type="OrthoDB" id="5373550at2759"/>
<evidence type="ECO:0000313" key="10">
    <source>
        <dbReference type="EMBL" id="KZZ89772.1"/>
    </source>
</evidence>
<feature type="compositionally biased region" description="Polar residues" evidence="8">
    <location>
        <begin position="164"/>
        <end position="173"/>
    </location>
</feature>
<accession>A0A167X8S5</accession>
<protein>
    <submittedName>
        <fullName evidence="10">Purine utilization positive regulator</fullName>
    </submittedName>
</protein>
<evidence type="ECO:0000313" key="11">
    <source>
        <dbReference type="Proteomes" id="UP000242877"/>
    </source>
</evidence>
<gene>
    <name evidence="10" type="ORF">AAP_04123</name>
</gene>
<evidence type="ECO:0000256" key="6">
    <source>
        <dbReference type="ARBA" id="ARBA00023163"/>
    </source>
</evidence>